<dbReference type="Proteomes" id="UP001249851">
    <property type="component" value="Unassembled WGS sequence"/>
</dbReference>
<dbReference type="SUPFAM" id="SSF50156">
    <property type="entry name" value="PDZ domain-like"/>
    <property type="match status" value="1"/>
</dbReference>
<feature type="compositionally biased region" description="Polar residues" evidence="6">
    <location>
        <begin position="717"/>
        <end position="733"/>
    </location>
</feature>
<dbReference type="PROSITE" id="PS50088">
    <property type="entry name" value="ANK_REPEAT"/>
    <property type="match status" value="4"/>
</dbReference>
<dbReference type="SMART" id="SM00454">
    <property type="entry name" value="SAM"/>
    <property type="match status" value="1"/>
</dbReference>
<dbReference type="InterPro" id="IPR001478">
    <property type="entry name" value="PDZ"/>
</dbReference>
<dbReference type="Pfam" id="PF00536">
    <property type="entry name" value="SAM_1"/>
    <property type="match status" value="1"/>
</dbReference>
<dbReference type="PROSITE" id="PS50106">
    <property type="entry name" value="PDZ"/>
    <property type="match status" value="1"/>
</dbReference>
<feature type="repeat" description="ANK" evidence="4">
    <location>
        <begin position="156"/>
        <end position="189"/>
    </location>
</feature>
<evidence type="ECO:0000256" key="4">
    <source>
        <dbReference type="PROSITE-ProRule" id="PRU00023"/>
    </source>
</evidence>
<feature type="compositionally biased region" description="Polar residues" evidence="6">
    <location>
        <begin position="1457"/>
        <end position="1470"/>
    </location>
</feature>
<feature type="repeat" description="ANK" evidence="4">
    <location>
        <begin position="257"/>
        <end position="289"/>
    </location>
</feature>
<dbReference type="Pfam" id="PF12796">
    <property type="entry name" value="Ank_2"/>
    <property type="match status" value="2"/>
</dbReference>
<feature type="compositionally biased region" description="Basic and acidic residues" evidence="6">
    <location>
        <begin position="1328"/>
        <end position="1342"/>
    </location>
</feature>
<evidence type="ECO:0000256" key="6">
    <source>
        <dbReference type="SAM" id="MobiDB-lite"/>
    </source>
</evidence>
<organism evidence="10 11">
    <name type="scientific">Acropora cervicornis</name>
    <name type="common">Staghorn coral</name>
    <dbReference type="NCBI Taxonomy" id="6130"/>
    <lineage>
        <taxon>Eukaryota</taxon>
        <taxon>Metazoa</taxon>
        <taxon>Cnidaria</taxon>
        <taxon>Anthozoa</taxon>
        <taxon>Hexacorallia</taxon>
        <taxon>Scleractinia</taxon>
        <taxon>Astrocoeniina</taxon>
        <taxon>Acroporidae</taxon>
        <taxon>Acropora</taxon>
    </lineage>
</organism>
<feature type="domain" description="SH3" evidence="7">
    <location>
        <begin position="508"/>
        <end position="567"/>
    </location>
</feature>
<dbReference type="Gene3D" id="2.30.42.10">
    <property type="match status" value="1"/>
</dbReference>
<dbReference type="SMART" id="SM00248">
    <property type="entry name" value="ANK"/>
    <property type="match status" value="5"/>
</dbReference>
<dbReference type="InterPro" id="IPR036028">
    <property type="entry name" value="SH3-like_dom_sf"/>
</dbReference>
<feature type="region of interest" description="Disordered" evidence="6">
    <location>
        <begin position="1148"/>
        <end position="1189"/>
    </location>
</feature>
<dbReference type="Pfam" id="PF00595">
    <property type="entry name" value="PDZ"/>
    <property type="match status" value="1"/>
</dbReference>
<dbReference type="PANTHER" id="PTHR24135">
    <property type="entry name" value="SH3 AND MULTIPLE ANKYRIN REPEAT DOMAINS PROTEIN"/>
    <property type="match status" value="1"/>
</dbReference>
<dbReference type="SUPFAM" id="SSF50044">
    <property type="entry name" value="SH3-domain"/>
    <property type="match status" value="1"/>
</dbReference>
<dbReference type="GO" id="GO:0014069">
    <property type="term" value="C:postsynaptic density"/>
    <property type="evidence" value="ECO:0007669"/>
    <property type="project" value="UniProtKB-SubCell"/>
</dbReference>
<dbReference type="Pfam" id="PF07653">
    <property type="entry name" value="SH3_2"/>
    <property type="match status" value="1"/>
</dbReference>
<dbReference type="SMART" id="SM00326">
    <property type="entry name" value="SH3"/>
    <property type="match status" value="1"/>
</dbReference>
<accession>A0AAD9QQ75</accession>
<dbReference type="InterPro" id="IPR051569">
    <property type="entry name" value="SHANK"/>
</dbReference>
<evidence type="ECO:0000256" key="2">
    <source>
        <dbReference type="ARBA" id="ARBA00023018"/>
    </source>
</evidence>
<feature type="compositionally biased region" description="Low complexity" evidence="6">
    <location>
        <begin position="441"/>
        <end position="461"/>
    </location>
</feature>
<feature type="compositionally biased region" description="Basic and acidic residues" evidence="6">
    <location>
        <begin position="1398"/>
        <end position="1407"/>
    </location>
</feature>
<dbReference type="PROSITE" id="PS50105">
    <property type="entry name" value="SAM_DOMAIN"/>
    <property type="match status" value="1"/>
</dbReference>
<dbReference type="GO" id="GO:0030160">
    <property type="term" value="F:synaptic receptor adaptor activity"/>
    <property type="evidence" value="ECO:0007669"/>
    <property type="project" value="TreeGrafter"/>
</dbReference>
<dbReference type="SUPFAM" id="SSF47769">
    <property type="entry name" value="SAM/Pointed domain"/>
    <property type="match status" value="1"/>
</dbReference>
<keyword evidence="4" id="KW-0040">ANK repeat</keyword>
<reference evidence="10" key="1">
    <citation type="journal article" date="2023" name="G3 (Bethesda)">
        <title>Whole genome assembly and annotation of the endangered Caribbean coral Acropora cervicornis.</title>
        <authorList>
            <person name="Selwyn J.D."/>
            <person name="Vollmer S.V."/>
        </authorList>
    </citation>
    <scope>NUCLEOTIDE SEQUENCE</scope>
    <source>
        <strain evidence="10">K2</strain>
    </source>
</reference>
<keyword evidence="2" id="KW-0770">Synapse</keyword>
<dbReference type="InterPro" id="IPR001452">
    <property type="entry name" value="SH3_domain"/>
</dbReference>
<feature type="region of interest" description="Disordered" evidence="6">
    <location>
        <begin position="1452"/>
        <end position="1497"/>
    </location>
</feature>
<dbReference type="PROSITE" id="PS50297">
    <property type="entry name" value="ANK_REP_REGION"/>
    <property type="match status" value="3"/>
</dbReference>
<feature type="region of interest" description="Disordered" evidence="6">
    <location>
        <begin position="982"/>
        <end position="1035"/>
    </location>
</feature>
<feature type="compositionally biased region" description="Basic and acidic residues" evidence="6">
    <location>
        <begin position="983"/>
        <end position="992"/>
    </location>
</feature>
<evidence type="ECO:0000259" key="8">
    <source>
        <dbReference type="PROSITE" id="PS50105"/>
    </source>
</evidence>
<proteinExistence type="predicted"/>
<dbReference type="Gene3D" id="1.10.150.50">
    <property type="entry name" value="Transcription Factor, Ets-1"/>
    <property type="match status" value="1"/>
</dbReference>
<gene>
    <name evidence="10" type="ORF">P5673_011001</name>
</gene>
<feature type="compositionally biased region" description="Pro residues" evidence="6">
    <location>
        <begin position="700"/>
        <end position="711"/>
    </location>
</feature>
<feature type="repeat" description="ANK" evidence="4">
    <location>
        <begin position="290"/>
        <end position="322"/>
    </location>
</feature>
<feature type="region of interest" description="Disordered" evidence="6">
    <location>
        <begin position="1369"/>
        <end position="1432"/>
    </location>
</feature>
<protein>
    <submittedName>
        <fullName evidence="10">SH3 and multiple ankyrin repeat domains protein 2</fullName>
    </submittedName>
</protein>
<feature type="domain" description="PDZ" evidence="9">
    <location>
        <begin position="593"/>
        <end position="686"/>
    </location>
</feature>
<dbReference type="SMART" id="SM00228">
    <property type="entry name" value="PDZ"/>
    <property type="match status" value="1"/>
</dbReference>
<reference evidence="10" key="2">
    <citation type="journal article" date="2023" name="Science">
        <title>Genomic signatures of disease resistance in endangered staghorn corals.</title>
        <authorList>
            <person name="Vollmer S.V."/>
            <person name="Selwyn J.D."/>
            <person name="Despard B.A."/>
            <person name="Roesel C.L."/>
        </authorList>
    </citation>
    <scope>NUCLEOTIDE SEQUENCE</scope>
    <source>
        <strain evidence="10">K2</strain>
    </source>
</reference>
<evidence type="ECO:0000256" key="5">
    <source>
        <dbReference type="PROSITE-ProRule" id="PRU00192"/>
    </source>
</evidence>
<dbReference type="InterPro" id="IPR013761">
    <property type="entry name" value="SAM/pointed_sf"/>
</dbReference>
<evidence type="ECO:0000259" key="7">
    <source>
        <dbReference type="PROSITE" id="PS50002"/>
    </source>
</evidence>
<feature type="region of interest" description="Disordered" evidence="6">
    <location>
        <begin position="1214"/>
        <end position="1245"/>
    </location>
</feature>
<keyword evidence="11" id="KW-1185">Reference proteome</keyword>
<name>A0AAD9QQ75_ACRCE</name>
<feature type="region of interest" description="Disordered" evidence="6">
    <location>
        <begin position="858"/>
        <end position="892"/>
    </location>
</feature>
<dbReference type="CDD" id="cd06746">
    <property type="entry name" value="PDZ_SHANK1_3-like"/>
    <property type="match status" value="1"/>
</dbReference>
<dbReference type="InterPro" id="IPR001660">
    <property type="entry name" value="SAM"/>
</dbReference>
<dbReference type="InterPro" id="IPR002110">
    <property type="entry name" value="Ankyrin_rpt"/>
</dbReference>
<evidence type="ECO:0000313" key="10">
    <source>
        <dbReference type="EMBL" id="KAK2565090.1"/>
    </source>
</evidence>
<feature type="repeat" description="ANK" evidence="4">
    <location>
        <begin position="190"/>
        <end position="222"/>
    </location>
</feature>
<evidence type="ECO:0000256" key="1">
    <source>
        <dbReference type="ARBA" id="ARBA00022443"/>
    </source>
</evidence>
<evidence type="ECO:0000256" key="3">
    <source>
        <dbReference type="ARBA" id="ARBA00034105"/>
    </source>
</evidence>
<dbReference type="InterPro" id="IPR036034">
    <property type="entry name" value="PDZ_sf"/>
</dbReference>
<sequence length="1686" mass="183323">MKDDLKIECNGVTDQKQSTLGVLITLPDGRVNKLFQFEVHEKVWAAKLQVMNELKGVKDVMNYGFYDPPCNGKSGKFLDEERPFIEYPLKGSPPVLEFKYKGRVYRSLVYEPKTLQKVNSKASQRKFLEMVMSNAVGQVAKMTEKGIDPNFHDDKTGETPLSVAVTKENSPELIIALVNGGALLDYRTREGLSAVHKAALAGKAESIKTLLDFGASPNYKDSKGFTPLFYSVLHGGNPYCCEILLNDHAELHVADHQGKQEIHLACKNGLVQHLEHLLFYGAEINARTESGNTALHVAALNNQEECARVLLFRGAKKNILNFANQSAYEVAAVSGNKVLAELINNFSDKDIVKLSSKPTYSTRRRKSTSKAKASSLFPRTLSETQLSVNSDITPPSLVSSTHSIPSITASETASIDEYNAAMNGEIDMHNHSESWRNRTFSASSTASESSNLSGDSDSGELSPREDTRKIRTWRQFSISSETSESSFVPPVKAVSGAATIRKRLYASVPGKRFVVIKDYRPSTAGELALEKGDEVEVLYVGEKGFWEGRVGNSTGWFHHSCVEEKKKGKQKAKTLFGRPPSVTSFTKSDASRIVTLQRNGAGFGFQMRGANSQVPRLNFEPTPEFPALQYFGHVEEGGQAALKGVRAGDFILEVNGEDVTAATHGHVVELIKKSGNSVALTVITARSKKASVSGSDNTDGPPPSSHRPPPLPERDPSTTLTLGRMSNISSSRPSLFEMNMSNGSYEAPASYGVDSVITVSKENRWHSLQRQKPQARRPVGVQMRGQTLNRKSHSDVNAVNAAGNRSMSMHSILPPPYESHIGGRPVSVAVPVATPRVPGDTRFLRSVSEDTATLSRYALSSKSTPNLDKSNGLQNGLGSPSNTNKRSVPYDRPFSYVAPESFSLSTNDGGDSVVGSSAANTVIEEAFESSNSSREDTVEVTLVDSVDASTSEVTANAPCFKKPAVPPKPRTLSDALQEAVAARTERVSRRPSEIGNDPVQRSRKFSSPESDLTKSIKHSDSSNRRMSSPAVVNPRKKFDTSDIVRSQIMTSLEEQFTEDEISGEKASVKNCKNDIKTSMPSKEKRELAVSSTEVDRQCTNFTSSSRDIHRQGSLDVSKIDNTVITGNKLQRQASEPVRFDLNQNTVVEARPTNSSSPSPSVSHQTKRSNLDNSSKGSVPPPPPVFSNTSKVHTTAAPVAKGLITANDLAAKKGKLRSAPVDDTDGSKVSTPAGKQAAPGSANSRSFGIEHNDLLAKAVAARAARISTHVPSEETTKQQEKGIGKGIQPASPGKNNKAGLQGTASTTNFRGKPTPPPVAPKKWLSSPDSRSRRYERTLERGHSFDVPPPMLSEEDRSVMMLDEVIRREAESENWSLNSWNSGSDSSSDVFLPPPVFSPEQHDNIDRAASKAASNECDSPPNESVPTTTSPEKFNKTITTKKGFKIQFTFETKKEPAKQTVTSPSTTGNDTAPVSVPKPTLIDSTIRCESPPEASAKGKIVSEEKVTVDVQSTPVSHDTAANEVSDMNLPPPPLLFASSEEQFPLMDTPPLPPPPEFSPREPKISQVTHCEQEEEAASVPSSARSDDSHKSSLTYADITSIFGGYAKPMEPFLEKPVLDWGCDDVCNWLESIKMSQYRDAFRENDIQGSHLPELSKAELKELGVKSLGHRMTLENAIAKLSQPLESNC</sequence>
<feature type="compositionally biased region" description="Low complexity" evidence="6">
    <location>
        <begin position="1371"/>
        <end position="1387"/>
    </location>
</feature>
<dbReference type="Gene3D" id="2.30.30.40">
    <property type="entry name" value="SH3 Domains"/>
    <property type="match status" value="1"/>
</dbReference>
<dbReference type="Gene3D" id="1.25.40.20">
    <property type="entry name" value="Ankyrin repeat-containing domain"/>
    <property type="match status" value="1"/>
</dbReference>
<comment type="caution">
    <text evidence="10">The sequence shown here is derived from an EMBL/GenBank/DDBJ whole genome shotgun (WGS) entry which is preliminary data.</text>
</comment>
<feature type="compositionally biased region" description="Basic and acidic residues" evidence="6">
    <location>
        <begin position="1011"/>
        <end position="1023"/>
    </location>
</feature>
<keyword evidence="1 5" id="KW-0728">SH3 domain</keyword>
<feature type="compositionally biased region" description="Polar residues" evidence="6">
    <location>
        <begin position="858"/>
        <end position="886"/>
    </location>
</feature>
<dbReference type="GO" id="GO:0045211">
    <property type="term" value="C:postsynaptic membrane"/>
    <property type="evidence" value="ECO:0007669"/>
    <property type="project" value="TreeGrafter"/>
</dbReference>
<dbReference type="EMBL" id="JARQWQ010000020">
    <property type="protein sequence ID" value="KAK2565090.1"/>
    <property type="molecule type" value="Genomic_DNA"/>
</dbReference>
<feature type="compositionally biased region" description="Polar residues" evidence="6">
    <location>
        <begin position="1410"/>
        <end position="1432"/>
    </location>
</feature>
<dbReference type="PROSITE" id="PS50002">
    <property type="entry name" value="SH3"/>
    <property type="match status" value="1"/>
</dbReference>
<feature type="region of interest" description="Disordered" evidence="6">
    <location>
        <begin position="687"/>
        <end position="733"/>
    </location>
</feature>
<feature type="region of interest" description="Disordered" evidence="6">
    <location>
        <begin position="1266"/>
        <end position="1350"/>
    </location>
</feature>
<evidence type="ECO:0000313" key="11">
    <source>
        <dbReference type="Proteomes" id="UP001249851"/>
    </source>
</evidence>
<evidence type="ECO:0000259" key="9">
    <source>
        <dbReference type="PROSITE" id="PS50106"/>
    </source>
</evidence>
<feature type="domain" description="SAM" evidence="8">
    <location>
        <begin position="1618"/>
        <end position="1681"/>
    </location>
</feature>
<comment type="subcellular location">
    <subcellularLocation>
        <location evidence="3">Postsynaptic density</location>
    </subcellularLocation>
</comment>
<feature type="region of interest" description="Disordered" evidence="6">
    <location>
        <begin position="437"/>
        <end position="466"/>
    </location>
</feature>
<feature type="region of interest" description="Disordered" evidence="6">
    <location>
        <begin position="1567"/>
        <end position="1588"/>
    </location>
</feature>
<dbReference type="GO" id="GO:0043197">
    <property type="term" value="C:dendritic spine"/>
    <property type="evidence" value="ECO:0007669"/>
    <property type="project" value="TreeGrafter"/>
</dbReference>
<dbReference type="GO" id="GO:0035255">
    <property type="term" value="F:ionotropic glutamate receptor binding"/>
    <property type="evidence" value="ECO:0007669"/>
    <property type="project" value="TreeGrafter"/>
</dbReference>
<dbReference type="PANTHER" id="PTHR24135:SF28">
    <property type="entry name" value="LD13733P"/>
    <property type="match status" value="1"/>
</dbReference>
<dbReference type="InterPro" id="IPR036770">
    <property type="entry name" value="Ankyrin_rpt-contain_sf"/>
</dbReference>
<dbReference type="SUPFAM" id="SSF48403">
    <property type="entry name" value="Ankyrin repeat"/>
    <property type="match status" value="1"/>
</dbReference>
<feature type="compositionally biased region" description="Basic and acidic residues" evidence="6">
    <location>
        <begin position="1270"/>
        <end position="1282"/>
    </location>
</feature>